<evidence type="ECO:0000256" key="2">
    <source>
        <dbReference type="ARBA" id="ARBA00022603"/>
    </source>
</evidence>
<dbReference type="PANTHER" id="PTHR44942:SF4">
    <property type="entry name" value="METHYLTRANSFERASE TYPE 11 DOMAIN-CONTAINING PROTEIN"/>
    <property type="match status" value="1"/>
</dbReference>
<name>A0AAN8J8C9_PATCE</name>
<dbReference type="InterPro" id="IPR013216">
    <property type="entry name" value="Methyltransf_11"/>
</dbReference>
<comment type="caution">
    <text evidence="5">The sequence shown here is derived from an EMBL/GenBank/DDBJ whole genome shotgun (WGS) entry which is preliminary data.</text>
</comment>
<dbReference type="InterPro" id="IPR051052">
    <property type="entry name" value="Diverse_substrate_MTase"/>
</dbReference>
<dbReference type="GO" id="GO:0032259">
    <property type="term" value="P:methylation"/>
    <property type="evidence" value="ECO:0007669"/>
    <property type="project" value="UniProtKB-KW"/>
</dbReference>
<protein>
    <recommendedName>
        <fullName evidence="4">Methyltransferase type 11 domain-containing protein</fullName>
    </recommendedName>
</protein>
<keyword evidence="2" id="KW-0489">Methyltransferase</keyword>
<feature type="domain" description="Methyltransferase type 11" evidence="4">
    <location>
        <begin position="55"/>
        <end position="144"/>
    </location>
</feature>
<dbReference type="PANTHER" id="PTHR44942">
    <property type="entry name" value="METHYLTRANSF_11 DOMAIN-CONTAINING PROTEIN"/>
    <property type="match status" value="1"/>
</dbReference>
<dbReference type="SUPFAM" id="SSF53335">
    <property type="entry name" value="S-adenosyl-L-methionine-dependent methyltransferases"/>
    <property type="match status" value="1"/>
</dbReference>
<dbReference type="InterPro" id="IPR029063">
    <property type="entry name" value="SAM-dependent_MTases_sf"/>
</dbReference>
<dbReference type="Gene3D" id="3.40.50.150">
    <property type="entry name" value="Vaccinia Virus protein VP39"/>
    <property type="match status" value="1"/>
</dbReference>
<dbReference type="EMBL" id="JAZGQO010000014">
    <property type="protein sequence ID" value="KAK6170464.1"/>
    <property type="molecule type" value="Genomic_DNA"/>
</dbReference>
<keyword evidence="6" id="KW-1185">Reference proteome</keyword>
<comment type="similarity">
    <text evidence="1">Belongs to the methyltransferase superfamily.</text>
</comment>
<keyword evidence="3" id="KW-0808">Transferase</keyword>
<dbReference type="CDD" id="cd02440">
    <property type="entry name" value="AdoMet_MTases"/>
    <property type="match status" value="1"/>
</dbReference>
<gene>
    <name evidence="5" type="ORF">SNE40_018851</name>
</gene>
<evidence type="ECO:0000313" key="5">
    <source>
        <dbReference type="EMBL" id="KAK6170464.1"/>
    </source>
</evidence>
<sequence>MDVHDIAKQGYQEGSFYDANRPSYTDEAVDKILELIRKIELPKGNAHSLQYDIVELGAGTGKFTTKLIEKLQSEKFLATEPSEDFVNTMKKHGIDALQCAANDLPLQDNSVKAIVGAECFHWFANVKSLTEINRVLVPNGLLVLVWNRKDQDVPWVDELLKSVESYMGDNPPPQYFDMKWKDVFKHVKSIQHVQDYRLQGIKFEGSADFLLDNLFSKSYMSKMSTEEKLKAREKLLKVVQKHHGNSSNIDVPSYTIIHLYKKIN</sequence>
<reference evidence="5 6" key="1">
    <citation type="submission" date="2024-01" db="EMBL/GenBank/DDBJ databases">
        <title>The genome of the rayed Mediterranean limpet Patella caerulea (Linnaeus, 1758).</title>
        <authorList>
            <person name="Anh-Thu Weber A."/>
            <person name="Halstead-Nussloch G."/>
        </authorList>
    </citation>
    <scope>NUCLEOTIDE SEQUENCE [LARGE SCALE GENOMIC DNA]</scope>
    <source>
        <strain evidence="5">AATW-2023a</strain>
        <tissue evidence="5">Whole specimen</tissue>
    </source>
</reference>
<evidence type="ECO:0000256" key="3">
    <source>
        <dbReference type="ARBA" id="ARBA00022679"/>
    </source>
</evidence>
<dbReference type="Proteomes" id="UP001347796">
    <property type="component" value="Unassembled WGS sequence"/>
</dbReference>
<dbReference type="GO" id="GO:0008757">
    <property type="term" value="F:S-adenosylmethionine-dependent methyltransferase activity"/>
    <property type="evidence" value="ECO:0007669"/>
    <property type="project" value="InterPro"/>
</dbReference>
<evidence type="ECO:0000259" key="4">
    <source>
        <dbReference type="Pfam" id="PF08241"/>
    </source>
</evidence>
<proteinExistence type="inferred from homology"/>
<dbReference type="AlphaFoldDB" id="A0AAN8J8C9"/>
<dbReference type="Pfam" id="PF08241">
    <property type="entry name" value="Methyltransf_11"/>
    <property type="match status" value="1"/>
</dbReference>
<evidence type="ECO:0000256" key="1">
    <source>
        <dbReference type="ARBA" id="ARBA00008361"/>
    </source>
</evidence>
<evidence type="ECO:0000313" key="6">
    <source>
        <dbReference type="Proteomes" id="UP001347796"/>
    </source>
</evidence>
<accession>A0AAN8J8C9</accession>
<organism evidence="5 6">
    <name type="scientific">Patella caerulea</name>
    <name type="common">Rayed Mediterranean limpet</name>
    <dbReference type="NCBI Taxonomy" id="87958"/>
    <lineage>
        <taxon>Eukaryota</taxon>
        <taxon>Metazoa</taxon>
        <taxon>Spiralia</taxon>
        <taxon>Lophotrochozoa</taxon>
        <taxon>Mollusca</taxon>
        <taxon>Gastropoda</taxon>
        <taxon>Patellogastropoda</taxon>
        <taxon>Patelloidea</taxon>
        <taxon>Patellidae</taxon>
        <taxon>Patella</taxon>
    </lineage>
</organism>